<organism evidence="1 2">
    <name type="scientific">Kyrpidia spormannii</name>
    <dbReference type="NCBI Taxonomy" id="2055160"/>
    <lineage>
        <taxon>Bacteria</taxon>
        <taxon>Bacillati</taxon>
        <taxon>Bacillota</taxon>
        <taxon>Bacilli</taxon>
        <taxon>Bacillales</taxon>
        <taxon>Alicyclobacillaceae</taxon>
        <taxon>Kyrpidia</taxon>
    </lineage>
</organism>
<protein>
    <submittedName>
        <fullName evidence="1">Uncharacterized protein</fullName>
    </submittedName>
</protein>
<dbReference type="Proteomes" id="UP000231932">
    <property type="component" value="Chromosome"/>
</dbReference>
<reference evidence="2" key="1">
    <citation type="submission" date="2017-11" db="EMBL/GenBank/DDBJ databases">
        <title>Complete Genome Sequence of Kyrpidia sp. Strain EA-1, a thermophilic, hydrogen-oxidizing Bacterium, isolated from the Azores.</title>
        <authorList>
            <person name="Reiner J.E."/>
            <person name="Lapp C.J."/>
            <person name="Bunk B."/>
            <person name="Gescher J."/>
        </authorList>
    </citation>
    <scope>NUCLEOTIDE SEQUENCE [LARGE SCALE GENOMIC DNA]</scope>
    <source>
        <strain evidence="2">EA-1</strain>
    </source>
</reference>
<gene>
    <name evidence="1" type="ORF">CVV65_06650</name>
</gene>
<dbReference type="AlphaFoldDB" id="A0A2K8N5Q2"/>
<evidence type="ECO:0000313" key="2">
    <source>
        <dbReference type="Proteomes" id="UP000231932"/>
    </source>
</evidence>
<accession>A0A2K8N5Q2</accession>
<dbReference type="KEGG" id="kyr:CVV65_06650"/>
<keyword evidence="2" id="KW-1185">Reference proteome</keyword>
<dbReference type="OrthoDB" id="9823770at2"/>
<sequence length="157" mass="17179">MGISSKLEGRFGLNHRLPFSEDVQRAVNLLISSLQDTGFSVPDGPGYSARIHYYPITPAHDAPIFAYLELTVRLQVSFRPDPLRSAHAGDEPPLHLFQHSGALVSLGQQGTIEIAFHHRTSGNPNPPKATGIADAVQSLCSLIHAWTKEFQARTHHG</sequence>
<evidence type="ECO:0000313" key="1">
    <source>
        <dbReference type="EMBL" id="ATY84656.1"/>
    </source>
</evidence>
<proteinExistence type="predicted"/>
<name>A0A2K8N5Q2_9BACL</name>
<dbReference type="EMBL" id="CP024955">
    <property type="protein sequence ID" value="ATY84656.1"/>
    <property type="molecule type" value="Genomic_DNA"/>
</dbReference>
<dbReference type="RefSeq" id="WP_100667470.1">
    <property type="nucleotide sequence ID" value="NZ_CP024955.1"/>
</dbReference>